<feature type="compositionally biased region" description="Basic and acidic residues" evidence="1">
    <location>
        <begin position="1"/>
        <end position="18"/>
    </location>
</feature>
<feature type="region of interest" description="Disordered" evidence="1">
    <location>
        <begin position="1"/>
        <end position="56"/>
    </location>
</feature>
<accession>A0A5C5VDL4</accession>
<dbReference type="EMBL" id="SIHJ01000001">
    <property type="protein sequence ID" value="TWT36704.1"/>
    <property type="molecule type" value="Genomic_DNA"/>
</dbReference>
<protein>
    <submittedName>
        <fullName evidence="2">Uncharacterized protein</fullName>
    </submittedName>
</protein>
<organism evidence="2 3">
    <name type="scientific">Posidoniimonas corsicana</name>
    <dbReference type="NCBI Taxonomy" id="1938618"/>
    <lineage>
        <taxon>Bacteria</taxon>
        <taxon>Pseudomonadati</taxon>
        <taxon>Planctomycetota</taxon>
        <taxon>Planctomycetia</taxon>
        <taxon>Pirellulales</taxon>
        <taxon>Lacipirellulaceae</taxon>
        <taxon>Posidoniimonas</taxon>
    </lineage>
</organism>
<proteinExistence type="predicted"/>
<reference evidence="2 3" key="1">
    <citation type="submission" date="2019-02" db="EMBL/GenBank/DDBJ databases">
        <title>Deep-cultivation of Planctomycetes and their phenomic and genomic characterization uncovers novel biology.</title>
        <authorList>
            <person name="Wiegand S."/>
            <person name="Jogler M."/>
            <person name="Boedeker C."/>
            <person name="Pinto D."/>
            <person name="Vollmers J."/>
            <person name="Rivas-Marin E."/>
            <person name="Kohn T."/>
            <person name="Peeters S.H."/>
            <person name="Heuer A."/>
            <person name="Rast P."/>
            <person name="Oberbeckmann S."/>
            <person name="Bunk B."/>
            <person name="Jeske O."/>
            <person name="Meyerdierks A."/>
            <person name="Storesund J.E."/>
            <person name="Kallscheuer N."/>
            <person name="Luecker S."/>
            <person name="Lage O.M."/>
            <person name="Pohl T."/>
            <person name="Merkel B.J."/>
            <person name="Hornburger P."/>
            <person name="Mueller R.-W."/>
            <person name="Bruemmer F."/>
            <person name="Labrenz M."/>
            <person name="Spormann A.M."/>
            <person name="Op Den Camp H."/>
            <person name="Overmann J."/>
            <person name="Amann R."/>
            <person name="Jetten M.S.M."/>
            <person name="Mascher T."/>
            <person name="Medema M.H."/>
            <person name="Devos D.P."/>
            <person name="Kaster A.-K."/>
            <person name="Ovreas L."/>
            <person name="Rohde M."/>
            <person name="Galperin M.Y."/>
            <person name="Jogler C."/>
        </authorList>
    </citation>
    <scope>NUCLEOTIDE SEQUENCE [LARGE SCALE GENOMIC DNA]</scope>
    <source>
        <strain evidence="2 3">KOR34</strain>
    </source>
</reference>
<evidence type="ECO:0000256" key="1">
    <source>
        <dbReference type="SAM" id="MobiDB-lite"/>
    </source>
</evidence>
<sequence>MNCRTKNECDESCQESKGKHPRYPRRSSTLRPERENAKTYKACPRAKDGRVYGEYR</sequence>
<name>A0A5C5VDL4_9BACT</name>
<dbReference type="RefSeq" id="WP_197531251.1">
    <property type="nucleotide sequence ID" value="NZ_SIHJ01000001.1"/>
</dbReference>
<feature type="compositionally biased region" description="Basic and acidic residues" evidence="1">
    <location>
        <begin position="45"/>
        <end position="56"/>
    </location>
</feature>
<keyword evidence="3" id="KW-1185">Reference proteome</keyword>
<dbReference type="Proteomes" id="UP000316714">
    <property type="component" value="Unassembled WGS sequence"/>
</dbReference>
<dbReference type="AlphaFoldDB" id="A0A5C5VDL4"/>
<evidence type="ECO:0000313" key="2">
    <source>
        <dbReference type="EMBL" id="TWT36704.1"/>
    </source>
</evidence>
<evidence type="ECO:0000313" key="3">
    <source>
        <dbReference type="Proteomes" id="UP000316714"/>
    </source>
</evidence>
<comment type="caution">
    <text evidence="2">The sequence shown here is derived from an EMBL/GenBank/DDBJ whole genome shotgun (WGS) entry which is preliminary data.</text>
</comment>
<gene>
    <name evidence="2" type="ORF">KOR34_16440</name>
</gene>